<dbReference type="GO" id="GO:0016301">
    <property type="term" value="F:kinase activity"/>
    <property type="evidence" value="ECO:0007669"/>
    <property type="project" value="UniProtKB-KW"/>
</dbReference>
<sequence length="919" mass="100216">MAEAVRELLSSADAIDGDDGDDGAPLDPQRLGPDSLIGGRFRLLRPLGSGGMGEVFLAQRTDGIEQYVAIKLLHEGGRAMSRARARREQQILARLSHPNIAGLIDAGVSESGRPWFAMDYVDGERLIAWCDGRRSNVADRVRRFVHICNAVQFAHKNLILHRDLKPSNILIDNEGVPKLLDFGIAKVIDANDTDQTRTLALTPAYAAPEQLRGEPATTASDVYQLGSVLYELLCGVPVQQARSAAARDADAIGELPRPHQALAARIVGDRSAAEQAARARGESPDRLVRLLKGDLGNIVAKATAARPAERYDTAQALADDLERWLAGLPVRAHRPSLAYSFGKLLRRHAWAAAAIVLLSLGLVAATVIAFDKAASERHQREQAEAQRREAEQQRDLARSQRERSEAMVGFLRSVFRQANPDVQGHSELMAPELLSRALAALDQRVDVDDLTRAELLTEVASAFANLGQPQTALAPAERAVELMEPHRGQHAAEYLNNLGVLLTIQNFLGRYQDQLDRATRALPLARSVRGDGSDTYAALLWQRSFAFSSLGKYAEAEVDARTALDHLNARGETDSDDVLEALSKLAVAASYQSNYPVAQAALRRIIALEGRNPPIAKSNLLTAKMNLAVTLYDTGETDAAIELLEPTLKETEAMVGVAHLGTLAAKMLLTQSYLAAGDPQRARPLFDQLQAVLPTAGAQFARAQGYAANGMLRYELATGRFGDALRLARDYLEKVPEGDPADLRRRNDIRRLLGEAQLHLGQPANALSTFEAVLSEVTPGEIARRAVLEDGIGRARLAEGDTASAIESLQRAAEDFRRIQAVDKADILRSEIHELWARALATKDPQFLDRLQEKRIVLVAALGGEDKLQVWQLDRLLDDLSRHLGRSGIDVERRTRAEAGLRRAAGASKPPAYVGLSEF</sequence>
<comment type="caution">
    <text evidence="8">The sequence shown here is derived from an EMBL/GenBank/DDBJ whole genome shotgun (WGS) entry which is preliminary data.</text>
</comment>
<evidence type="ECO:0000256" key="3">
    <source>
        <dbReference type="ARBA" id="ARBA00022777"/>
    </source>
</evidence>
<evidence type="ECO:0000256" key="2">
    <source>
        <dbReference type="ARBA" id="ARBA00022741"/>
    </source>
</evidence>
<feature type="compositionally biased region" description="Acidic residues" evidence="6">
    <location>
        <begin position="15"/>
        <end position="24"/>
    </location>
</feature>
<dbReference type="Proteomes" id="UP001595886">
    <property type="component" value="Unassembled WGS sequence"/>
</dbReference>
<protein>
    <submittedName>
        <fullName evidence="8">Protein kinase</fullName>
    </submittedName>
</protein>
<feature type="region of interest" description="Disordered" evidence="6">
    <location>
        <begin position="379"/>
        <end position="400"/>
    </location>
</feature>
<feature type="binding site" evidence="5">
    <location>
        <position position="71"/>
    </location>
    <ligand>
        <name>ATP</name>
        <dbReference type="ChEBI" id="CHEBI:30616"/>
    </ligand>
</feature>
<dbReference type="SUPFAM" id="SSF56112">
    <property type="entry name" value="Protein kinase-like (PK-like)"/>
    <property type="match status" value="1"/>
</dbReference>
<reference evidence="9" key="1">
    <citation type="journal article" date="2019" name="Int. J. Syst. Evol. Microbiol.">
        <title>The Global Catalogue of Microorganisms (GCM) 10K type strain sequencing project: providing services to taxonomists for standard genome sequencing and annotation.</title>
        <authorList>
            <consortium name="The Broad Institute Genomics Platform"/>
            <consortium name="The Broad Institute Genome Sequencing Center for Infectious Disease"/>
            <person name="Wu L."/>
            <person name="Ma J."/>
        </authorList>
    </citation>
    <scope>NUCLEOTIDE SEQUENCE [LARGE SCALE GENOMIC DNA]</scope>
    <source>
        <strain evidence="9">CCUG 30340</strain>
    </source>
</reference>
<dbReference type="CDD" id="cd14014">
    <property type="entry name" value="STKc_PknB_like"/>
    <property type="match status" value="1"/>
</dbReference>
<dbReference type="PROSITE" id="PS50011">
    <property type="entry name" value="PROTEIN_KINASE_DOM"/>
    <property type="match status" value="1"/>
</dbReference>
<feature type="domain" description="Protein kinase" evidence="7">
    <location>
        <begin position="41"/>
        <end position="325"/>
    </location>
</feature>
<dbReference type="PANTHER" id="PTHR43289">
    <property type="entry name" value="MITOGEN-ACTIVATED PROTEIN KINASE KINASE KINASE 20-RELATED"/>
    <property type="match status" value="1"/>
</dbReference>
<evidence type="ECO:0000256" key="6">
    <source>
        <dbReference type="SAM" id="MobiDB-lite"/>
    </source>
</evidence>
<evidence type="ECO:0000256" key="1">
    <source>
        <dbReference type="ARBA" id="ARBA00022679"/>
    </source>
</evidence>
<keyword evidence="9" id="KW-1185">Reference proteome</keyword>
<dbReference type="InterPro" id="IPR017441">
    <property type="entry name" value="Protein_kinase_ATP_BS"/>
</dbReference>
<dbReference type="InterPro" id="IPR011990">
    <property type="entry name" value="TPR-like_helical_dom_sf"/>
</dbReference>
<dbReference type="Gene3D" id="3.30.200.20">
    <property type="entry name" value="Phosphorylase Kinase, domain 1"/>
    <property type="match status" value="1"/>
</dbReference>
<evidence type="ECO:0000313" key="8">
    <source>
        <dbReference type="EMBL" id="MFC4821152.1"/>
    </source>
</evidence>
<dbReference type="InterPro" id="IPR000719">
    <property type="entry name" value="Prot_kinase_dom"/>
</dbReference>
<feature type="region of interest" description="Disordered" evidence="6">
    <location>
        <begin position="12"/>
        <end position="31"/>
    </location>
</feature>
<dbReference type="Pfam" id="PF13374">
    <property type="entry name" value="TPR_10"/>
    <property type="match status" value="1"/>
</dbReference>
<keyword evidence="4 5" id="KW-0067">ATP-binding</keyword>
<dbReference type="EMBL" id="JBHSHD010000010">
    <property type="protein sequence ID" value="MFC4821152.1"/>
    <property type="molecule type" value="Genomic_DNA"/>
</dbReference>
<evidence type="ECO:0000259" key="7">
    <source>
        <dbReference type="PROSITE" id="PS50011"/>
    </source>
</evidence>
<dbReference type="SUPFAM" id="SSF48452">
    <property type="entry name" value="TPR-like"/>
    <property type="match status" value="2"/>
</dbReference>
<dbReference type="InterPro" id="IPR008271">
    <property type="entry name" value="Ser/Thr_kinase_AS"/>
</dbReference>
<proteinExistence type="predicted"/>
<dbReference type="PROSITE" id="PS00108">
    <property type="entry name" value="PROTEIN_KINASE_ST"/>
    <property type="match status" value="1"/>
</dbReference>
<dbReference type="Gene3D" id="1.10.510.10">
    <property type="entry name" value="Transferase(Phosphotransferase) domain 1"/>
    <property type="match status" value="1"/>
</dbReference>
<dbReference type="Gene3D" id="1.25.40.10">
    <property type="entry name" value="Tetratricopeptide repeat domain"/>
    <property type="match status" value="3"/>
</dbReference>
<dbReference type="PROSITE" id="PS00107">
    <property type="entry name" value="PROTEIN_KINASE_ATP"/>
    <property type="match status" value="1"/>
</dbReference>
<keyword evidence="2 5" id="KW-0547">Nucleotide-binding</keyword>
<gene>
    <name evidence="8" type="ORF">ACFO6Q_12520</name>
</gene>
<organism evidence="8 9">
    <name type="scientific">Dokdonella ginsengisoli</name>
    <dbReference type="NCBI Taxonomy" id="363846"/>
    <lineage>
        <taxon>Bacteria</taxon>
        <taxon>Pseudomonadati</taxon>
        <taxon>Pseudomonadota</taxon>
        <taxon>Gammaproteobacteria</taxon>
        <taxon>Lysobacterales</taxon>
        <taxon>Rhodanobacteraceae</taxon>
        <taxon>Dokdonella</taxon>
    </lineage>
</organism>
<name>A0ABV9QWD0_9GAMM</name>
<keyword evidence="3 8" id="KW-0418">Kinase</keyword>
<dbReference type="PANTHER" id="PTHR43289:SF34">
    <property type="entry name" value="SERINE_THREONINE-PROTEIN KINASE YBDM-RELATED"/>
    <property type="match status" value="1"/>
</dbReference>
<evidence type="ECO:0000256" key="5">
    <source>
        <dbReference type="PROSITE-ProRule" id="PRU10141"/>
    </source>
</evidence>
<dbReference type="Pfam" id="PF00069">
    <property type="entry name" value="Pkinase"/>
    <property type="match status" value="1"/>
</dbReference>
<dbReference type="SMART" id="SM00220">
    <property type="entry name" value="S_TKc"/>
    <property type="match status" value="1"/>
</dbReference>
<dbReference type="InterPro" id="IPR011009">
    <property type="entry name" value="Kinase-like_dom_sf"/>
</dbReference>
<accession>A0ABV9QWD0</accession>
<dbReference type="RefSeq" id="WP_380022204.1">
    <property type="nucleotide sequence ID" value="NZ_JBHSHD010000010.1"/>
</dbReference>
<keyword evidence="1" id="KW-0808">Transferase</keyword>
<evidence type="ECO:0000313" key="9">
    <source>
        <dbReference type="Proteomes" id="UP001595886"/>
    </source>
</evidence>
<evidence type="ECO:0000256" key="4">
    <source>
        <dbReference type="ARBA" id="ARBA00022840"/>
    </source>
</evidence>